<evidence type="ECO:0000313" key="2">
    <source>
        <dbReference type="Proteomes" id="UP000629468"/>
    </source>
</evidence>
<dbReference type="EMBL" id="JABXXO010000004">
    <property type="protein sequence ID" value="KAF7779144.1"/>
    <property type="molecule type" value="Genomic_DNA"/>
</dbReference>
<name>A0A8H7F7D1_AGABI</name>
<dbReference type="AlphaFoldDB" id="A0A8H7F7D1"/>
<sequence>MDTHNTLKEVYAQMTSIFKDFGLVMEHTKTELFNFADSARNKNSPNPSINLGVAPFTRESPCVPKDVWRYLGIMFDRNLTFRDHVKFYSTKSVSAVRCMKSLGNSNRGLTPKQKRLSEHIKPGHRLVDRHPDKVKFVLMPKNRKDRDEYHNNLNLAPVKEPNALHLFTAGVKHKFDSSVPIPHRTHSHITLVTVFNGRAVTSKTGAAGRRVNEETIVGWSTFLALIKAHKKLQKGWPISKVVLYTTSQLIVKNLMSTNSKPLGSQLSIAVSLAFDACYDLRANTQVATKAKT</sequence>
<protein>
    <submittedName>
        <fullName evidence="1">Uncharacterized protein</fullName>
    </submittedName>
</protein>
<dbReference type="Proteomes" id="UP000629468">
    <property type="component" value="Unassembled WGS sequence"/>
</dbReference>
<reference evidence="1 2" key="1">
    <citation type="journal article" name="Sci. Rep.">
        <title>Telomere-to-telomere assembled and centromere annotated genomes of the two main subspecies of the button mushroom Agaricus bisporus reveal especially polymorphic chromosome ends.</title>
        <authorList>
            <person name="Sonnenberg A.S.M."/>
            <person name="Sedaghat-Telgerd N."/>
            <person name="Lavrijssen B."/>
            <person name="Ohm R.A."/>
            <person name="Hendrickx P.M."/>
            <person name="Scholtmeijer K."/>
            <person name="Baars J.J.P."/>
            <person name="van Peer A."/>
        </authorList>
    </citation>
    <scope>NUCLEOTIDE SEQUENCE [LARGE SCALE GENOMIC DNA]</scope>
    <source>
        <strain evidence="1 2">H119_p4</strain>
    </source>
</reference>
<gene>
    <name evidence="1" type="ORF">Agabi119p4_3489</name>
</gene>
<comment type="caution">
    <text evidence="1">The sequence shown here is derived from an EMBL/GenBank/DDBJ whole genome shotgun (WGS) entry which is preliminary data.</text>
</comment>
<evidence type="ECO:0000313" key="1">
    <source>
        <dbReference type="EMBL" id="KAF7779144.1"/>
    </source>
</evidence>
<organism evidence="1 2">
    <name type="scientific">Agaricus bisporus var. burnettii</name>
    <dbReference type="NCBI Taxonomy" id="192524"/>
    <lineage>
        <taxon>Eukaryota</taxon>
        <taxon>Fungi</taxon>
        <taxon>Dikarya</taxon>
        <taxon>Basidiomycota</taxon>
        <taxon>Agaricomycotina</taxon>
        <taxon>Agaricomycetes</taxon>
        <taxon>Agaricomycetidae</taxon>
        <taxon>Agaricales</taxon>
        <taxon>Agaricineae</taxon>
        <taxon>Agaricaceae</taxon>
        <taxon>Agaricus</taxon>
    </lineage>
</organism>
<accession>A0A8H7F7D1</accession>
<proteinExistence type="predicted"/>